<dbReference type="GeneID" id="65129171"/>
<keyword evidence="1" id="KW-0472">Membrane</keyword>
<keyword evidence="1" id="KW-0812">Transmembrane</keyword>
<keyword evidence="1" id="KW-1133">Transmembrane helix</keyword>
<dbReference type="Proteomes" id="UP000593744">
    <property type="component" value="Segment"/>
</dbReference>
<organism evidence="2 3">
    <name type="scientific">uncultured phage cr10_1</name>
    <dbReference type="NCBI Taxonomy" id="2772066"/>
    <lineage>
        <taxon>Viruses</taxon>
        <taxon>Duplodnaviria</taxon>
        <taxon>Heunggongvirae</taxon>
        <taxon>Uroviricota</taxon>
        <taxon>Caudoviricetes</taxon>
        <taxon>Crassvirales</taxon>
        <taxon>Suoliviridae</taxon>
        <taxon>Boorivirinae</taxon>
        <taxon>Canhaevirus</taxon>
        <taxon>Canhaevirus hiberniae</taxon>
    </lineage>
</organism>
<dbReference type="RefSeq" id="YP_010110849.1">
    <property type="nucleotide sequence ID" value="NC_055875.1"/>
</dbReference>
<evidence type="ECO:0000313" key="3">
    <source>
        <dbReference type="Proteomes" id="UP000593744"/>
    </source>
</evidence>
<accession>A0A7M1RXV3</accession>
<sequence>MEGKDENKPKIVYFILAVFIHANLFLPFLSEKTGVHGAFILCDIILAIIAYNLAARN</sequence>
<name>A0A7M1RXV3_9CAUD</name>
<protein>
    <submittedName>
        <fullName evidence="2">Uncharacterized protein</fullName>
    </submittedName>
</protein>
<dbReference type="KEGG" id="vg:65129171"/>
<reference evidence="2 3" key="1">
    <citation type="submission" date="2020-07" db="EMBL/GenBank/DDBJ databases">
        <title>Taxonomic proposal: Crassvirales, a new order of highly abundant and diverse bacterial viruses.</title>
        <authorList>
            <person name="Shkoporov A.N."/>
            <person name="Stockdale S.R."/>
            <person name="Guerin E."/>
            <person name="Ross R.P."/>
            <person name="Hill C."/>
        </authorList>
    </citation>
    <scope>NUCLEOTIDE SEQUENCE [LARGE SCALE GENOMIC DNA]</scope>
</reference>
<evidence type="ECO:0000313" key="2">
    <source>
        <dbReference type="EMBL" id="QOR58691.1"/>
    </source>
</evidence>
<dbReference type="EMBL" id="MT774382">
    <property type="protein sequence ID" value="QOR58691.1"/>
    <property type="molecule type" value="Genomic_DNA"/>
</dbReference>
<feature type="transmembrane region" description="Helical" evidence="1">
    <location>
        <begin position="12"/>
        <end position="29"/>
    </location>
</feature>
<keyword evidence="3" id="KW-1185">Reference proteome</keyword>
<proteinExistence type="predicted"/>
<evidence type="ECO:0000256" key="1">
    <source>
        <dbReference type="SAM" id="Phobius"/>
    </source>
</evidence>
<feature type="transmembrane region" description="Helical" evidence="1">
    <location>
        <begin position="35"/>
        <end position="54"/>
    </location>
</feature>